<protein>
    <submittedName>
        <fullName evidence="1">Uncharacterized protein</fullName>
    </submittedName>
</protein>
<reference evidence="1" key="2">
    <citation type="submission" date="2020-09" db="EMBL/GenBank/DDBJ databases">
        <authorList>
            <person name="Sun Q."/>
            <person name="Sedlacek I."/>
        </authorList>
    </citation>
    <scope>NUCLEOTIDE SEQUENCE</scope>
    <source>
        <strain evidence="1">CCM 7086</strain>
    </source>
</reference>
<dbReference type="EMBL" id="BMCG01000001">
    <property type="protein sequence ID" value="GGB96602.1"/>
    <property type="molecule type" value="Genomic_DNA"/>
</dbReference>
<dbReference type="RefSeq" id="WP_229728491.1">
    <property type="nucleotide sequence ID" value="NZ_BMCG01000001.1"/>
</dbReference>
<dbReference type="Proteomes" id="UP000620266">
    <property type="component" value="Unassembled WGS sequence"/>
</dbReference>
<name>A0A8J2UKX7_9BURK</name>
<keyword evidence="2" id="KW-1185">Reference proteome</keyword>
<reference evidence="1" key="1">
    <citation type="journal article" date="2014" name="Int. J. Syst. Evol. Microbiol.">
        <title>Complete genome sequence of Corynebacterium casei LMG S-19264T (=DSM 44701T), isolated from a smear-ripened cheese.</title>
        <authorList>
            <consortium name="US DOE Joint Genome Institute (JGI-PGF)"/>
            <person name="Walter F."/>
            <person name="Albersmeier A."/>
            <person name="Kalinowski J."/>
            <person name="Ruckert C."/>
        </authorList>
    </citation>
    <scope>NUCLEOTIDE SEQUENCE</scope>
    <source>
        <strain evidence="1">CCM 7086</strain>
    </source>
</reference>
<comment type="caution">
    <text evidence="1">The sequence shown here is derived from an EMBL/GenBank/DDBJ whole genome shotgun (WGS) entry which is preliminary data.</text>
</comment>
<evidence type="ECO:0000313" key="2">
    <source>
        <dbReference type="Proteomes" id="UP000620266"/>
    </source>
</evidence>
<proteinExistence type="predicted"/>
<dbReference type="AlphaFoldDB" id="A0A8J2UKX7"/>
<evidence type="ECO:0000313" key="1">
    <source>
        <dbReference type="EMBL" id="GGB96602.1"/>
    </source>
</evidence>
<sequence>MPTKMSGESASMHAIHLIEEQLEVLPISIAAILYAADVGKIEASLLSDLLLRRKPRPPKTGSGGNIVAKEATPTDPIDFREASQHLRSHPREKMDYVRVVINNAILAVGIFMRENDMASMRTPEIQFLGHVVNAIINKGHFKINEGYIPMATFDGHVIDSSLNGKPLFDTEKDEGFLEFGDAVALLQWLSRYLRGEKKFVSGGDAG</sequence>
<gene>
    <name evidence="1" type="ORF">GCM10007205_02350</name>
</gene>
<organism evidence="1 2">
    <name type="scientific">Oxalicibacterium flavum</name>
    <dbReference type="NCBI Taxonomy" id="179467"/>
    <lineage>
        <taxon>Bacteria</taxon>
        <taxon>Pseudomonadati</taxon>
        <taxon>Pseudomonadota</taxon>
        <taxon>Betaproteobacteria</taxon>
        <taxon>Burkholderiales</taxon>
        <taxon>Oxalobacteraceae</taxon>
        <taxon>Oxalicibacterium</taxon>
    </lineage>
</organism>
<accession>A0A8J2UKX7</accession>